<dbReference type="GO" id="GO:0005737">
    <property type="term" value="C:cytoplasm"/>
    <property type="evidence" value="ECO:0007669"/>
    <property type="project" value="TreeGrafter"/>
</dbReference>
<dbReference type="InterPro" id="IPR029787">
    <property type="entry name" value="Nucleotide_cyclase"/>
</dbReference>
<dbReference type="InterPro" id="IPR041664">
    <property type="entry name" value="AAA_16"/>
</dbReference>
<dbReference type="Proteomes" id="UP000001880">
    <property type="component" value="Chromosome"/>
</dbReference>
<keyword evidence="2" id="KW-0547">Nucleotide-binding</keyword>
<dbReference type="EMBL" id="CP001804">
    <property type="protein sequence ID" value="ACY16444.1"/>
    <property type="molecule type" value="Genomic_DNA"/>
</dbReference>
<dbReference type="GO" id="GO:0016020">
    <property type="term" value="C:membrane"/>
    <property type="evidence" value="ECO:0007669"/>
    <property type="project" value="UniProtKB-SubCell"/>
</dbReference>
<dbReference type="GO" id="GO:0005524">
    <property type="term" value="F:ATP binding"/>
    <property type="evidence" value="ECO:0007669"/>
    <property type="project" value="UniProtKB-KW"/>
</dbReference>
<dbReference type="GO" id="GO:0035556">
    <property type="term" value="P:intracellular signal transduction"/>
    <property type="evidence" value="ECO:0007669"/>
    <property type="project" value="InterPro"/>
</dbReference>
<dbReference type="PANTHER" id="PTHR16305:SF28">
    <property type="entry name" value="GUANYLATE CYCLASE DOMAIN-CONTAINING PROTEIN"/>
    <property type="match status" value="1"/>
</dbReference>
<sequence>MSYDSTIAVGTVFLDRYEIQEELSAGGFGIVYRAEQLATGQSVAIKCIRRFGPTPQDDDKRLMRFQREVRMCAKLHHPNIVRLMDSGRVDGSAFAVFEYVPGKNLAQVLAEEGRLSPSEAGHLMGQVLDALSCAHDAGIIHRDLKPANIMVVPTGARRNAMVLDFGIGGILHEVRELDDLTLTSTMDRMGTPAYSSPEQLRGRALTPKTDIYSWSLVLLECLTGTRAMDGNTIAEIMHHQLDDTPVPIPRALQGHPLDSLLRVASAKNPVNRQLSAHELLTRLEACPLAALDLSSEGDLAPQNSAEYSTLRVAVPDLERERRHGYSSDGSESFAWPESSGRAKSSDRARSGDAAADSPRERRQVTVVSCALSVFASDMNPLDLEEQEDRLAAELTRCRQLAEGFDCYVQSGSEQRVLMFFGYPRASAEDPRRAIQAALRIGQAFAGRSAELRSSHGIRTDVQIAVHTGMALVRGYGKDGALSGAAVREAMQLDAHAEANGVVVSAAAHALAARGFSFGDSRRVSIAGQAQAVEVFPVEEVLWEQTSPSVTVGAISAPLLGRDEEYARLRSLWARARDGAGQSVVILGDAGIGKSRLVRELSRSLDGKATHFVQSRCLPENCHIPFGPVSEMLQRYLRFRPTVSDEQRRQAIAELCERYELEVDLGLPLLSVLLDVPVIGAFEVQTLAPAKQRELTVRALLALVTALAAEQPTLLVFEDLQWADPSTLQLLEQLAGDAASVPLLLLFTARPDFDLRRIPGTLLELSRLSSVAAGEMVQRCAGGKLLPSDVTAEILRRTDGVPLFVEEMVRAVLDSGMLLEHDAHFSMKGSLSDLDIPISLRDLLMSRLDSLSDEAKAALQLGAVIGREFRSDELEAAGGYDALVLQRLTDELVDSGLLYCRRRLVGELFVFKHALVHDAAYDSMPRRTRRMYHGHIASQLEDSRHDVAGKRPELLARHHGGAGNISLALDYSRRAAIKALAVSANDEAIGHAKQAIAWAQDLPDATARAEAELSFHAIIAPALLGTRGNGDREFGQLLRRSLKLIARVGDSPLVLPTLWGFWLHRYVRAEFARALPLAENYLDRAERLGDLSTRTVGNAIMACNLFYLARFAEAQQTASKALALYEPEAHRHHMMTVGHDTKVAQLGIRSLCTWLQGYPEQAVADAESGLAWARDRDHPISTCFALFFLAHVRLWNGELQRAAAAAAELGQIAERHGLDHWILLGRVLHCGAMRDGATIRALLTRFDEASQLIGASHWRVLIADSEAEAGDYEAALAAIEDARAFAEGTGEYFLLAEIHRRRGEYLWRCGEAREQEAETCLRGAVAVAKKQGARMSRLLSTASLCRLYAQRLERDNADPSSDAPALHETLDALREQCAEIGEGHGVPVQAKARAVLDDLAHLL</sequence>
<comment type="subcellular location">
    <subcellularLocation>
        <location evidence="1">Membrane</location>
        <topology evidence="1">Single-pass membrane protein</topology>
    </subcellularLocation>
</comment>
<reference evidence="6 7" key="1">
    <citation type="journal article" date="2010" name="Stand. Genomic Sci.">
        <title>Complete genome sequence of Haliangium ochraceum type strain (SMP-2).</title>
        <authorList>
            <consortium name="US DOE Joint Genome Institute (JGI-PGF)"/>
            <person name="Ivanova N."/>
            <person name="Daum C."/>
            <person name="Lang E."/>
            <person name="Abt B."/>
            <person name="Kopitz M."/>
            <person name="Saunders E."/>
            <person name="Lapidus A."/>
            <person name="Lucas S."/>
            <person name="Glavina Del Rio T."/>
            <person name="Nolan M."/>
            <person name="Tice H."/>
            <person name="Copeland A."/>
            <person name="Cheng J.F."/>
            <person name="Chen F."/>
            <person name="Bruce D."/>
            <person name="Goodwin L."/>
            <person name="Pitluck S."/>
            <person name="Mavromatis K."/>
            <person name="Pati A."/>
            <person name="Mikhailova N."/>
            <person name="Chen A."/>
            <person name="Palaniappan K."/>
            <person name="Land M."/>
            <person name="Hauser L."/>
            <person name="Chang Y.J."/>
            <person name="Jeffries C.D."/>
            <person name="Detter J.C."/>
            <person name="Brettin T."/>
            <person name="Rohde M."/>
            <person name="Goker M."/>
            <person name="Bristow J."/>
            <person name="Markowitz V."/>
            <person name="Eisen J.A."/>
            <person name="Hugenholtz P."/>
            <person name="Kyrpides N.C."/>
            <person name="Klenk H.P."/>
        </authorList>
    </citation>
    <scope>NUCLEOTIDE SEQUENCE [LARGE SCALE GENOMIC DNA]</scope>
    <source>
        <strain evidence="7">DSM 14365 / CIP 107738 / JCM 11303 / AJ 13395 / SMP-2</strain>
    </source>
</reference>
<dbReference type="PROSITE" id="PS00108">
    <property type="entry name" value="PROTEIN_KINASE_ST"/>
    <property type="match status" value="1"/>
</dbReference>
<dbReference type="Gene3D" id="1.25.40.10">
    <property type="entry name" value="Tetratricopeptide repeat domain"/>
    <property type="match status" value="1"/>
</dbReference>
<feature type="region of interest" description="Disordered" evidence="4">
    <location>
        <begin position="321"/>
        <end position="360"/>
    </location>
</feature>
<dbReference type="RefSeq" id="WP_012829043.1">
    <property type="nucleotide sequence ID" value="NC_013440.1"/>
</dbReference>
<dbReference type="NCBIfam" id="TIGR03903">
    <property type="entry name" value="TOMM_kin_cyc"/>
    <property type="match status" value="1"/>
</dbReference>
<keyword evidence="3" id="KW-0067">ATP-binding</keyword>
<protein>
    <submittedName>
        <fullName evidence="6">Serine/threonine protein kinase</fullName>
    </submittedName>
</protein>
<organism evidence="6 7">
    <name type="scientific">Haliangium ochraceum (strain DSM 14365 / JCM 11303 / SMP-2)</name>
    <dbReference type="NCBI Taxonomy" id="502025"/>
    <lineage>
        <taxon>Bacteria</taxon>
        <taxon>Pseudomonadati</taxon>
        <taxon>Myxococcota</taxon>
        <taxon>Polyangia</taxon>
        <taxon>Haliangiales</taxon>
        <taxon>Kofleriaceae</taxon>
        <taxon>Haliangium</taxon>
    </lineage>
</organism>
<evidence type="ECO:0000256" key="4">
    <source>
        <dbReference type="SAM" id="MobiDB-lite"/>
    </source>
</evidence>
<dbReference type="HOGENOM" id="CLU_004435_3_2_7"/>
<dbReference type="Gene3D" id="3.30.70.1230">
    <property type="entry name" value="Nucleotide cyclase"/>
    <property type="match status" value="1"/>
</dbReference>
<dbReference type="InterPro" id="IPR011009">
    <property type="entry name" value="Kinase-like_dom_sf"/>
</dbReference>
<evidence type="ECO:0000313" key="6">
    <source>
        <dbReference type="EMBL" id="ACY16444.1"/>
    </source>
</evidence>
<evidence type="ECO:0000256" key="2">
    <source>
        <dbReference type="ARBA" id="ARBA00022741"/>
    </source>
</evidence>
<evidence type="ECO:0000259" key="5">
    <source>
        <dbReference type="PROSITE" id="PS50011"/>
    </source>
</evidence>
<dbReference type="GO" id="GO:0009190">
    <property type="term" value="P:cyclic nucleotide biosynthetic process"/>
    <property type="evidence" value="ECO:0007669"/>
    <property type="project" value="InterPro"/>
</dbReference>
<dbReference type="eggNOG" id="COG2114">
    <property type="taxonomic scope" value="Bacteria"/>
</dbReference>
<name>D0LI65_HALO1</name>
<keyword evidence="7" id="KW-1185">Reference proteome</keyword>
<evidence type="ECO:0000313" key="7">
    <source>
        <dbReference type="Proteomes" id="UP000001880"/>
    </source>
</evidence>
<dbReference type="PANTHER" id="PTHR16305">
    <property type="entry name" value="TESTICULAR SOLUBLE ADENYLYL CYCLASE"/>
    <property type="match status" value="1"/>
</dbReference>
<dbReference type="CDD" id="cd14014">
    <property type="entry name" value="STKc_PknB_like"/>
    <property type="match status" value="1"/>
</dbReference>
<keyword evidence="6" id="KW-0418">Kinase</keyword>
<evidence type="ECO:0000256" key="3">
    <source>
        <dbReference type="ARBA" id="ARBA00022840"/>
    </source>
</evidence>
<dbReference type="eggNOG" id="COG3899">
    <property type="taxonomic scope" value="Bacteria"/>
</dbReference>
<dbReference type="InterPro" id="IPR023889">
    <property type="entry name" value="TOMM_kin_cyc"/>
</dbReference>
<dbReference type="PROSITE" id="PS50011">
    <property type="entry name" value="PROTEIN_KINASE_DOM"/>
    <property type="match status" value="1"/>
</dbReference>
<dbReference type="CDD" id="cd07302">
    <property type="entry name" value="CHD"/>
    <property type="match status" value="1"/>
</dbReference>
<dbReference type="Pfam" id="PF13191">
    <property type="entry name" value="AAA_16"/>
    <property type="match status" value="1"/>
</dbReference>
<proteinExistence type="predicted"/>
<dbReference type="Pfam" id="PF00069">
    <property type="entry name" value="Pkinase"/>
    <property type="match status" value="1"/>
</dbReference>
<dbReference type="Gene3D" id="1.10.510.10">
    <property type="entry name" value="Transferase(Phosphotransferase) domain 1"/>
    <property type="match status" value="1"/>
</dbReference>
<keyword evidence="6" id="KW-0723">Serine/threonine-protein kinase</keyword>
<dbReference type="eggNOG" id="COG0515">
    <property type="taxonomic scope" value="Bacteria"/>
</dbReference>
<dbReference type="GO" id="GO:0004674">
    <property type="term" value="F:protein serine/threonine kinase activity"/>
    <property type="evidence" value="ECO:0007669"/>
    <property type="project" value="UniProtKB-KW"/>
</dbReference>
<dbReference type="OrthoDB" id="222290at2"/>
<dbReference type="eggNOG" id="COG0457">
    <property type="taxonomic scope" value="Bacteria"/>
</dbReference>
<keyword evidence="6" id="KW-0808">Transferase</keyword>
<dbReference type="GO" id="GO:0004016">
    <property type="term" value="F:adenylate cyclase activity"/>
    <property type="evidence" value="ECO:0007669"/>
    <property type="project" value="TreeGrafter"/>
</dbReference>
<dbReference type="Gene3D" id="3.40.50.300">
    <property type="entry name" value="P-loop containing nucleotide triphosphate hydrolases"/>
    <property type="match status" value="1"/>
</dbReference>
<dbReference type="InterPro" id="IPR008271">
    <property type="entry name" value="Ser/Thr_kinase_AS"/>
</dbReference>
<dbReference type="SUPFAM" id="SSF52540">
    <property type="entry name" value="P-loop containing nucleoside triphosphate hydrolases"/>
    <property type="match status" value="1"/>
</dbReference>
<evidence type="ECO:0000256" key="1">
    <source>
        <dbReference type="ARBA" id="ARBA00004167"/>
    </source>
</evidence>
<dbReference type="SMART" id="SM00220">
    <property type="entry name" value="S_TKc"/>
    <property type="match status" value="1"/>
</dbReference>
<dbReference type="InterPro" id="IPR000719">
    <property type="entry name" value="Prot_kinase_dom"/>
</dbReference>
<dbReference type="KEGG" id="hoh:Hoch_3945"/>
<dbReference type="SUPFAM" id="SSF55073">
    <property type="entry name" value="Nucleotide cyclase"/>
    <property type="match status" value="1"/>
</dbReference>
<accession>D0LI65</accession>
<gene>
    <name evidence="6" type="ordered locus">Hoch_3945</name>
</gene>
<dbReference type="InterPro" id="IPR001054">
    <property type="entry name" value="A/G_cyclase"/>
</dbReference>
<dbReference type="STRING" id="502025.Hoch_3945"/>
<dbReference type="SUPFAM" id="SSF56112">
    <property type="entry name" value="Protein kinase-like (PK-like)"/>
    <property type="match status" value="1"/>
</dbReference>
<dbReference type="InterPro" id="IPR011990">
    <property type="entry name" value="TPR-like_helical_dom_sf"/>
</dbReference>
<dbReference type="InterPro" id="IPR027417">
    <property type="entry name" value="P-loop_NTPase"/>
</dbReference>
<feature type="domain" description="Protein kinase" evidence="5">
    <location>
        <begin position="17"/>
        <end position="280"/>
    </location>
</feature>